<accession>A0A9D4YGJ4</accession>
<dbReference type="Pfam" id="PF14009">
    <property type="entry name" value="PADRE"/>
    <property type="match status" value="1"/>
</dbReference>
<proteinExistence type="predicted"/>
<evidence type="ECO:0000313" key="2">
    <source>
        <dbReference type="Proteomes" id="UP001058974"/>
    </source>
</evidence>
<dbReference type="OrthoDB" id="1919386at2759"/>
<dbReference type="PANTHER" id="PTHR33052">
    <property type="entry name" value="DUF4228 DOMAIN PROTEIN-RELATED"/>
    <property type="match status" value="1"/>
</dbReference>
<dbReference type="Gramene" id="Psat02G0479600-T1">
    <property type="protein sequence ID" value="KAI5439153.1"/>
    <property type="gene ID" value="KIW84_024796"/>
</dbReference>
<dbReference type="Proteomes" id="UP001058974">
    <property type="component" value="Chromosome 2"/>
</dbReference>
<dbReference type="InterPro" id="IPR025322">
    <property type="entry name" value="PADRE_dom"/>
</dbReference>
<keyword evidence="2" id="KW-1185">Reference proteome</keyword>
<comment type="caution">
    <text evidence="1">The sequence shown here is derived from an EMBL/GenBank/DDBJ whole genome shotgun (WGS) entry which is preliminary data.</text>
</comment>
<reference evidence="1 2" key="1">
    <citation type="journal article" date="2022" name="Nat. Genet.">
        <title>Improved pea reference genome and pan-genome highlight genomic features and evolutionary characteristics.</title>
        <authorList>
            <person name="Yang T."/>
            <person name="Liu R."/>
            <person name="Luo Y."/>
            <person name="Hu S."/>
            <person name="Wang D."/>
            <person name="Wang C."/>
            <person name="Pandey M.K."/>
            <person name="Ge S."/>
            <person name="Xu Q."/>
            <person name="Li N."/>
            <person name="Li G."/>
            <person name="Huang Y."/>
            <person name="Saxena R.K."/>
            <person name="Ji Y."/>
            <person name="Li M."/>
            <person name="Yan X."/>
            <person name="He Y."/>
            <person name="Liu Y."/>
            <person name="Wang X."/>
            <person name="Xiang C."/>
            <person name="Varshney R.K."/>
            <person name="Ding H."/>
            <person name="Gao S."/>
            <person name="Zong X."/>
        </authorList>
    </citation>
    <scope>NUCLEOTIDE SEQUENCE [LARGE SCALE GENOMIC DNA]</scope>
    <source>
        <strain evidence="1 2">cv. Zhongwan 6</strain>
    </source>
</reference>
<protein>
    <submittedName>
        <fullName evidence="1">Uncharacterized protein</fullName>
    </submittedName>
</protein>
<dbReference type="Gramene" id="PSAT_LOCUS8175_t1">
    <property type="protein sequence ID" value="CAL5187961.1"/>
    <property type="gene ID" value="PSAT_LOCUS8175"/>
</dbReference>
<evidence type="ECO:0000313" key="1">
    <source>
        <dbReference type="EMBL" id="KAI5439153.1"/>
    </source>
</evidence>
<organism evidence="1 2">
    <name type="scientific">Pisum sativum</name>
    <name type="common">Garden pea</name>
    <name type="synonym">Lathyrus oleraceus</name>
    <dbReference type="NCBI Taxonomy" id="3888"/>
    <lineage>
        <taxon>Eukaryota</taxon>
        <taxon>Viridiplantae</taxon>
        <taxon>Streptophyta</taxon>
        <taxon>Embryophyta</taxon>
        <taxon>Tracheophyta</taxon>
        <taxon>Spermatophyta</taxon>
        <taxon>Magnoliopsida</taxon>
        <taxon>eudicotyledons</taxon>
        <taxon>Gunneridae</taxon>
        <taxon>Pentapetalae</taxon>
        <taxon>rosids</taxon>
        <taxon>fabids</taxon>
        <taxon>Fabales</taxon>
        <taxon>Fabaceae</taxon>
        <taxon>Papilionoideae</taxon>
        <taxon>50 kb inversion clade</taxon>
        <taxon>NPAAA clade</taxon>
        <taxon>Hologalegina</taxon>
        <taxon>IRL clade</taxon>
        <taxon>Fabeae</taxon>
        <taxon>Lathyrus</taxon>
    </lineage>
</organism>
<dbReference type="AlphaFoldDB" id="A0A9D4YGJ4"/>
<name>A0A9D4YGJ4_PEA</name>
<sequence>MGVCASCHNVKTTHTRKRAARGKDGGGSGIPRAAESFRRPSSIMVMDISSGAIKEYKQPISASVVVSENNNNNNCCYISNAESMCIGTCMPRVPDEEELLPGRIYFIVPLSHSSYPLTLPLLCDLAVKVSSALANTHILCVNAEEKRNYELLLQCWLCTNRYLRDKMDSKS</sequence>
<gene>
    <name evidence="1" type="ORF">KIW84_024796</name>
</gene>
<dbReference type="EMBL" id="JAMSHJ010000002">
    <property type="protein sequence ID" value="KAI5439153.1"/>
    <property type="molecule type" value="Genomic_DNA"/>
</dbReference>